<protein>
    <submittedName>
        <fullName evidence="1">Uncharacterized protein</fullName>
    </submittedName>
</protein>
<keyword evidence="2" id="KW-1185">Reference proteome</keyword>
<evidence type="ECO:0000313" key="2">
    <source>
        <dbReference type="Proteomes" id="UP000248857"/>
    </source>
</evidence>
<dbReference type="EMBL" id="PQWO01000002">
    <property type="protein sequence ID" value="PZD74928.1"/>
    <property type="molecule type" value="Genomic_DNA"/>
</dbReference>
<name>A0A2W1JNL1_9CYAN</name>
<dbReference type="Proteomes" id="UP000248857">
    <property type="component" value="Unassembled WGS sequence"/>
</dbReference>
<evidence type="ECO:0000313" key="1">
    <source>
        <dbReference type="EMBL" id="PZD74928.1"/>
    </source>
</evidence>
<sequence length="82" mass="9611">MLLLLRLYLGWGYICDRLYSPTIVYEETGWYDCQAWAKPTASLTQERLIVTYELRPFLLRLRYSFVILCLTLGAEVSLLTLT</sequence>
<reference evidence="1 2" key="1">
    <citation type="journal article" date="2018" name="Sci. Rep.">
        <title>A novel species of the marine cyanobacterium Acaryochloris with a unique pigment content and lifestyle.</title>
        <authorList>
            <person name="Partensky F."/>
            <person name="Six C."/>
            <person name="Ratin M."/>
            <person name="Garczarek L."/>
            <person name="Vaulot D."/>
            <person name="Probert I."/>
            <person name="Calteau A."/>
            <person name="Gourvil P."/>
            <person name="Marie D."/>
            <person name="Grebert T."/>
            <person name="Bouchier C."/>
            <person name="Le Panse S."/>
            <person name="Gachenot M."/>
            <person name="Rodriguez F."/>
            <person name="Garrido J.L."/>
        </authorList>
    </citation>
    <scope>NUCLEOTIDE SEQUENCE [LARGE SCALE GENOMIC DNA]</scope>
    <source>
        <strain evidence="1 2">RCC1774</strain>
    </source>
</reference>
<dbReference type="AlphaFoldDB" id="A0A2W1JNL1"/>
<proteinExistence type="predicted"/>
<dbReference type="InterPro" id="IPR009631">
    <property type="entry name" value="CGLD27-like"/>
</dbReference>
<accession>A0A2W1JNL1</accession>
<comment type="caution">
    <text evidence="1">The sequence shown here is derived from an EMBL/GenBank/DDBJ whole genome shotgun (WGS) entry which is preliminary data.</text>
</comment>
<dbReference type="Pfam" id="PF06799">
    <property type="entry name" value="CGLD27-like"/>
    <property type="match status" value="1"/>
</dbReference>
<dbReference type="PANTHER" id="PTHR34214:SF3">
    <property type="entry name" value="PROTEIN CONSERVED IN THE GREEN LINEAGE AND DIATOMS 27, CHLOROPLASTIC"/>
    <property type="match status" value="1"/>
</dbReference>
<organism evidence="1 2">
    <name type="scientific">Acaryochloris thomasi RCC1774</name>
    <dbReference type="NCBI Taxonomy" id="1764569"/>
    <lineage>
        <taxon>Bacteria</taxon>
        <taxon>Bacillati</taxon>
        <taxon>Cyanobacteriota</taxon>
        <taxon>Cyanophyceae</taxon>
        <taxon>Acaryochloridales</taxon>
        <taxon>Acaryochloridaceae</taxon>
        <taxon>Acaryochloris</taxon>
        <taxon>Acaryochloris thomasi</taxon>
    </lineage>
</organism>
<gene>
    <name evidence="1" type="ORF">C1752_00830</name>
</gene>
<dbReference type="PANTHER" id="PTHR34214">
    <property type="match status" value="1"/>
</dbReference>